<reference evidence="1" key="1">
    <citation type="journal article" date="2023" name="Science">
        <title>Genome structures resolve the early diversification of teleost fishes.</title>
        <authorList>
            <person name="Parey E."/>
            <person name="Louis A."/>
            <person name="Montfort J."/>
            <person name="Bouchez O."/>
            <person name="Roques C."/>
            <person name="Iampietro C."/>
            <person name="Lluch J."/>
            <person name="Castinel A."/>
            <person name="Donnadieu C."/>
            <person name="Desvignes T."/>
            <person name="Floi Bucao C."/>
            <person name="Jouanno E."/>
            <person name="Wen M."/>
            <person name="Mejri S."/>
            <person name="Dirks R."/>
            <person name="Jansen H."/>
            <person name="Henkel C."/>
            <person name="Chen W.J."/>
            <person name="Zahm M."/>
            <person name="Cabau C."/>
            <person name="Klopp C."/>
            <person name="Thompson A.W."/>
            <person name="Robinson-Rechavi M."/>
            <person name="Braasch I."/>
            <person name="Lecointre G."/>
            <person name="Bobe J."/>
            <person name="Postlethwait J.H."/>
            <person name="Berthelot C."/>
            <person name="Roest Crollius H."/>
            <person name="Guiguen Y."/>
        </authorList>
    </citation>
    <scope>NUCLEOTIDE SEQUENCE</scope>
    <source>
        <strain evidence="1">WJC10195</strain>
    </source>
</reference>
<accession>A0A9Q1F840</accession>
<comment type="caution">
    <text evidence="1">The sequence shown here is derived from an EMBL/GenBank/DDBJ whole genome shotgun (WGS) entry which is preliminary data.</text>
</comment>
<proteinExistence type="predicted"/>
<dbReference type="InterPro" id="IPR052865">
    <property type="entry name" value="Zinc_finger_BED"/>
</dbReference>
<dbReference type="SUPFAM" id="SSF53098">
    <property type="entry name" value="Ribonuclease H-like"/>
    <property type="match status" value="1"/>
</dbReference>
<organism evidence="1 2">
    <name type="scientific">Synaphobranchus kaupii</name>
    <name type="common">Kaup's arrowtooth eel</name>
    <dbReference type="NCBI Taxonomy" id="118154"/>
    <lineage>
        <taxon>Eukaryota</taxon>
        <taxon>Metazoa</taxon>
        <taxon>Chordata</taxon>
        <taxon>Craniata</taxon>
        <taxon>Vertebrata</taxon>
        <taxon>Euteleostomi</taxon>
        <taxon>Actinopterygii</taxon>
        <taxon>Neopterygii</taxon>
        <taxon>Teleostei</taxon>
        <taxon>Anguilliformes</taxon>
        <taxon>Synaphobranchidae</taxon>
        <taxon>Synaphobranchus</taxon>
    </lineage>
</organism>
<dbReference type="Proteomes" id="UP001152622">
    <property type="component" value="Chromosome 7"/>
</dbReference>
<evidence type="ECO:0000313" key="2">
    <source>
        <dbReference type="Proteomes" id="UP001152622"/>
    </source>
</evidence>
<name>A0A9Q1F840_SYNKA</name>
<dbReference type="InterPro" id="IPR012337">
    <property type="entry name" value="RNaseH-like_sf"/>
</dbReference>
<dbReference type="AlphaFoldDB" id="A0A9Q1F840"/>
<gene>
    <name evidence="1" type="ORF">SKAU_G00207510</name>
</gene>
<keyword evidence="2" id="KW-1185">Reference proteome</keyword>
<dbReference type="EMBL" id="JAINUF010000007">
    <property type="protein sequence ID" value="KAJ8353184.1"/>
    <property type="molecule type" value="Genomic_DNA"/>
</dbReference>
<protein>
    <submittedName>
        <fullName evidence="1">Uncharacterized protein</fullName>
    </submittedName>
</protein>
<evidence type="ECO:0000313" key="1">
    <source>
        <dbReference type="EMBL" id="KAJ8353184.1"/>
    </source>
</evidence>
<dbReference type="OrthoDB" id="1607513at2759"/>
<dbReference type="PANTHER" id="PTHR47241">
    <property type="entry name" value="FINGER PROTEIN, PUTATIVE-RELATED"/>
    <property type="match status" value="1"/>
</dbReference>
<sequence length="292" mass="32572">MDPADSEQLHHTIACQGAIISKQGCHLEEIQEALKQVMDQVGQMGTLLTQLAVQAPLPRLHHGQPTLVVEASVAVPPPPPMNPSLMPAASPVWEPYVPYPEHYLGDLGKPASYSTNASKITFIMASLGGNAREWATAVLEMHRIFDHQLAINNGFTIYLRRVISVAGKLVSHFNHSTVASKALQEKQRQIALPPHRLIHSTKTRWNSVCDMFDRLVEQRWAVVAVLSDRTVTKLDTAKTLEFKDEYWALMEDTAPDLVALKCATTVMSAESEVFISNTYPYHIRPHQRTSRP</sequence>
<dbReference type="GO" id="GO:0005634">
    <property type="term" value="C:nucleus"/>
    <property type="evidence" value="ECO:0007669"/>
    <property type="project" value="TreeGrafter"/>
</dbReference>
<dbReference type="PANTHER" id="PTHR47241:SF1">
    <property type="entry name" value="BED-TYPE DOMAIN-CONTAINING PROTEIN"/>
    <property type="match status" value="1"/>
</dbReference>